<dbReference type="PRINTS" id="PR00385">
    <property type="entry name" value="P450"/>
</dbReference>
<accession>A0ABU1F421</accession>
<dbReference type="Pfam" id="PF00067">
    <property type="entry name" value="p450"/>
    <property type="match status" value="1"/>
</dbReference>
<comment type="caution">
    <text evidence="2">The sequence shown here is derived from an EMBL/GenBank/DDBJ whole genome shotgun (WGS) entry which is preliminary data.</text>
</comment>
<keyword evidence="3" id="KW-1185">Reference proteome</keyword>
<dbReference type="SUPFAM" id="SSF48264">
    <property type="entry name" value="Cytochrome P450"/>
    <property type="match status" value="1"/>
</dbReference>
<dbReference type="PRINTS" id="PR00359">
    <property type="entry name" value="BP450"/>
</dbReference>
<dbReference type="InterPro" id="IPR001128">
    <property type="entry name" value="Cyt_P450"/>
</dbReference>
<protein>
    <submittedName>
        <fullName evidence="2">Cytochrome P450</fullName>
    </submittedName>
</protein>
<evidence type="ECO:0000313" key="3">
    <source>
        <dbReference type="Proteomes" id="UP001247754"/>
    </source>
</evidence>
<reference evidence="2 3" key="1">
    <citation type="submission" date="2023-09" db="EMBL/GenBank/DDBJ databases">
        <title>Xinfangfangia sedmenti sp. nov., isolated the sedment.</title>
        <authorList>
            <person name="Xu L."/>
        </authorList>
    </citation>
    <scope>NUCLEOTIDE SEQUENCE [LARGE SCALE GENOMIC DNA]</scope>
    <source>
        <strain evidence="2 3">LG-4</strain>
    </source>
</reference>
<proteinExistence type="inferred from homology"/>
<comment type="similarity">
    <text evidence="1">Belongs to the cytochrome P450 family.</text>
</comment>
<dbReference type="Gene3D" id="1.10.630.10">
    <property type="entry name" value="Cytochrome P450"/>
    <property type="match status" value="1"/>
</dbReference>
<dbReference type="EMBL" id="JAVKPH010000001">
    <property type="protein sequence ID" value="MDR5651227.1"/>
    <property type="molecule type" value="Genomic_DNA"/>
</dbReference>
<dbReference type="PANTHER" id="PTHR46696">
    <property type="entry name" value="P450, PUTATIVE (EUROFUNG)-RELATED"/>
    <property type="match status" value="1"/>
</dbReference>
<dbReference type="Proteomes" id="UP001247754">
    <property type="component" value="Unassembled WGS sequence"/>
</dbReference>
<dbReference type="InterPro" id="IPR036396">
    <property type="entry name" value="Cyt_P450_sf"/>
</dbReference>
<dbReference type="RefSeq" id="WP_310455305.1">
    <property type="nucleotide sequence ID" value="NZ_JAVKPH010000001.1"/>
</dbReference>
<dbReference type="InterPro" id="IPR002397">
    <property type="entry name" value="Cyt_P450_B"/>
</dbReference>
<sequence length="402" mass="44386">MTEQLDMTRAPPVLDIDPFAVENLRDPYPFYAALRDTAPVVFIPAHNMYAVGRYEETRTVMTDYARFTSEGGIGLSDIRKPGAWRTPSPITEVDPPRHTPIRGALTKVLSPIVIRRWREVFTEEAERQAEALPKNVDLDAVRDIVQPYVLKVFPDVLGIDMPREYFLPLGEMNFNQLGPNNDLTKRSVADSASILEKYATYFDRSSMIPGGLGEQIYAAEDRGDFAPGTGGVQVRTFLRAGVDTTISGIGWALYYLATNPDEWAKVKADPSLAKNAFEEAIRLSGPASCIFRTTVADMEFSGLHLKGDTKVGCFLGAASRDGRQFPEPDAFRVERESAGIHMALGAGAHICIGQNIARLEAECILSALVRRIDRIELTGTPAVHPINTLRTLETLPLRLVAH</sequence>
<name>A0ABU1F421_9RHOB</name>
<dbReference type="PANTHER" id="PTHR46696:SF1">
    <property type="entry name" value="CYTOCHROME P450 YJIB-RELATED"/>
    <property type="match status" value="1"/>
</dbReference>
<evidence type="ECO:0000313" key="2">
    <source>
        <dbReference type="EMBL" id="MDR5651227.1"/>
    </source>
</evidence>
<organism evidence="2 3">
    <name type="scientific">Ruixingdingia sedimenti</name>
    <dbReference type="NCBI Taxonomy" id="3073604"/>
    <lineage>
        <taxon>Bacteria</taxon>
        <taxon>Pseudomonadati</taxon>
        <taxon>Pseudomonadota</taxon>
        <taxon>Alphaproteobacteria</taxon>
        <taxon>Rhodobacterales</taxon>
        <taxon>Paracoccaceae</taxon>
        <taxon>Ruixingdingia</taxon>
    </lineage>
</organism>
<gene>
    <name evidence="2" type="ORF">RGD00_01295</name>
</gene>
<evidence type="ECO:0000256" key="1">
    <source>
        <dbReference type="ARBA" id="ARBA00010617"/>
    </source>
</evidence>